<protein>
    <submittedName>
        <fullName evidence="2">Uncharacterized protein</fullName>
    </submittedName>
</protein>
<evidence type="ECO:0000313" key="2">
    <source>
        <dbReference type="EMBL" id="MBC8576424.1"/>
    </source>
</evidence>
<proteinExistence type="predicted"/>
<evidence type="ECO:0000313" key="3">
    <source>
        <dbReference type="Proteomes" id="UP000658131"/>
    </source>
</evidence>
<name>A0ABR7NJ39_9FIRM</name>
<feature type="transmembrane region" description="Helical" evidence="1">
    <location>
        <begin position="27"/>
        <end position="45"/>
    </location>
</feature>
<comment type="caution">
    <text evidence="2">The sequence shown here is derived from an EMBL/GenBank/DDBJ whole genome shotgun (WGS) entry which is preliminary data.</text>
</comment>
<reference evidence="2 3" key="1">
    <citation type="submission" date="2020-08" db="EMBL/GenBank/DDBJ databases">
        <title>Genome public.</title>
        <authorList>
            <person name="Liu C."/>
            <person name="Sun Q."/>
        </authorList>
    </citation>
    <scope>NUCLEOTIDE SEQUENCE [LARGE SCALE GENOMIC DNA]</scope>
    <source>
        <strain evidence="2 3">BX1</strain>
    </source>
</reference>
<gene>
    <name evidence="2" type="ORF">H8717_08405</name>
</gene>
<dbReference type="RefSeq" id="WP_177343423.1">
    <property type="nucleotide sequence ID" value="NZ_JACRTB010000011.1"/>
</dbReference>
<sequence length="47" mass="5471">MLYLYLGIILFLLVLIVWNMMTEKNLMVQIDAALVIVPLVLRLLLIK</sequence>
<keyword evidence="3" id="KW-1185">Reference proteome</keyword>
<keyword evidence="1" id="KW-0472">Membrane</keyword>
<accession>A0ABR7NJ39</accession>
<keyword evidence="1" id="KW-0812">Transmembrane</keyword>
<keyword evidence="1" id="KW-1133">Transmembrane helix</keyword>
<dbReference type="EMBL" id="JACRTB010000011">
    <property type="protein sequence ID" value="MBC8576424.1"/>
    <property type="molecule type" value="Genomic_DNA"/>
</dbReference>
<feature type="transmembrane region" description="Helical" evidence="1">
    <location>
        <begin position="5"/>
        <end position="21"/>
    </location>
</feature>
<organism evidence="2 3">
    <name type="scientific">Yanshouia hominis</name>
    <dbReference type="NCBI Taxonomy" id="2763673"/>
    <lineage>
        <taxon>Bacteria</taxon>
        <taxon>Bacillati</taxon>
        <taxon>Bacillota</taxon>
        <taxon>Clostridia</taxon>
        <taxon>Eubacteriales</taxon>
        <taxon>Oscillospiraceae</taxon>
        <taxon>Yanshouia</taxon>
    </lineage>
</organism>
<dbReference type="Proteomes" id="UP000658131">
    <property type="component" value="Unassembled WGS sequence"/>
</dbReference>
<evidence type="ECO:0000256" key="1">
    <source>
        <dbReference type="SAM" id="Phobius"/>
    </source>
</evidence>